<protein>
    <submittedName>
        <fullName evidence="1">Uncharacterized protein</fullName>
    </submittedName>
</protein>
<accession>A0A1E3QTN5</accession>
<keyword evidence="2" id="KW-1185">Reference proteome</keyword>
<gene>
    <name evidence="1" type="ORF">BABINDRAFT_160449</name>
</gene>
<proteinExistence type="predicted"/>
<sequence>MSFPAEMKFHHHLPESQGALRDAVLCNKCHEPRDLNTESHEALLKFRNCPPCRALFAQLKKQQRTKKINAESHVFNSADKFFAQCDYAHNHTPQRQIDHLKLRMVWDARKGGIPPPPLYSKEQLVGMGRDHQQLLQEVKTYFKEALIEPLESIVGCAFAIRSSNFKKNNKVYLSLLCCKDENGLAKTKSKGLRGFTNKKRIFRCESLIIANYSPLEGCINMEVNHHSHDVCPVVDEDGNVTFTTDMRMAAVDPQEMLHDNMLAQDDYPYQRIQENPHNLQQLQQHTNQLEHELAVMAAAAAAVHPMKEKLEPLSTTDLAAQFVAAHLQQFTQSQMLQQQQLQQQLLQQQQQLQQMRQQQLQMQSHKLKALEEMSNANIDQQLLGAGTLDDDIHQQVAAMETQYSGNIEELEGEGYQEEGLEGQSLENGHMHLLPDDLL</sequence>
<dbReference type="Proteomes" id="UP000094336">
    <property type="component" value="Unassembled WGS sequence"/>
</dbReference>
<name>A0A1E3QTN5_9ASCO</name>
<evidence type="ECO:0000313" key="2">
    <source>
        <dbReference type="Proteomes" id="UP000094336"/>
    </source>
</evidence>
<dbReference type="EMBL" id="KV454428">
    <property type="protein sequence ID" value="ODQ81030.1"/>
    <property type="molecule type" value="Genomic_DNA"/>
</dbReference>
<dbReference type="RefSeq" id="XP_018986358.1">
    <property type="nucleotide sequence ID" value="XM_019128237.1"/>
</dbReference>
<dbReference type="GeneID" id="30146090"/>
<dbReference type="STRING" id="984486.A0A1E3QTN5"/>
<organism evidence="1 2">
    <name type="scientific">Babjeviella inositovora NRRL Y-12698</name>
    <dbReference type="NCBI Taxonomy" id="984486"/>
    <lineage>
        <taxon>Eukaryota</taxon>
        <taxon>Fungi</taxon>
        <taxon>Dikarya</taxon>
        <taxon>Ascomycota</taxon>
        <taxon>Saccharomycotina</taxon>
        <taxon>Pichiomycetes</taxon>
        <taxon>Serinales incertae sedis</taxon>
        <taxon>Babjeviella</taxon>
    </lineage>
</organism>
<reference evidence="2" key="1">
    <citation type="submission" date="2016-05" db="EMBL/GenBank/DDBJ databases">
        <title>Comparative genomics of biotechnologically important yeasts.</title>
        <authorList>
            <consortium name="DOE Joint Genome Institute"/>
            <person name="Riley R."/>
            <person name="Haridas S."/>
            <person name="Wolfe K.H."/>
            <person name="Lopes M.R."/>
            <person name="Hittinger C.T."/>
            <person name="Goker M."/>
            <person name="Salamov A."/>
            <person name="Wisecaver J."/>
            <person name="Long T.M."/>
            <person name="Aerts A.L."/>
            <person name="Barry K."/>
            <person name="Choi C."/>
            <person name="Clum A."/>
            <person name="Coughlan A.Y."/>
            <person name="Deshpande S."/>
            <person name="Douglass A.P."/>
            <person name="Hanson S.J."/>
            <person name="Klenk H.-P."/>
            <person name="Labutti K."/>
            <person name="Lapidus A."/>
            <person name="Lindquist E."/>
            <person name="Lipzen A."/>
            <person name="Meier-Kolthoff J.P."/>
            <person name="Ohm R.A."/>
            <person name="Otillar R.P."/>
            <person name="Pangilinan J."/>
            <person name="Peng Y."/>
            <person name="Rokas A."/>
            <person name="Rosa C.A."/>
            <person name="Scheuner C."/>
            <person name="Sibirny A.A."/>
            <person name="Slot J.C."/>
            <person name="Stielow J.B."/>
            <person name="Sun H."/>
            <person name="Kurtzman C.P."/>
            <person name="Blackwell M."/>
            <person name="Grigoriev I.V."/>
            <person name="Jeffries T.W."/>
        </authorList>
    </citation>
    <scope>NUCLEOTIDE SEQUENCE [LARGE SCALE GENOMIC DNA]</scope>
    <source>
        <strain evidence="2">NRRL Y-12698</strain>
    </source>
</reference>
<dbReference type="AlphaFoldDB" id="A0A1E3QTN5"/>
<evidence type="ECO:0000313" key="1">
    <source>
        <dbReference type="EMBL" id="ODQ81030.1"/>
    </source>
</evidence>